<dbReference type="Proteomes" id="UP000324354">
    <property type="component" value="Chromosome"/>
</dbReference>
<dbReference type="AlphaFoldDB" id="A0A5C0XQS1"/>
<dbReference type="EMBL" id="CP023154">
    <property type="protein sequence ID" value="QEK79089.1"/>
    <property type="molecule type" value="Genomic_DNA"/>
</dbReference>
<dbReference type="SMR" id="A0A5C0XQS1"/>
<protein>
    <submittedName>
        <fullName evidence="3">Glycogen debranching protein</fullName>
    </submittedName>
</protein>
<dbReference type="Pfam" id="PF14742">
    <property type="entry name" value="GDE_N_bis"/>
    <property type="match status" value="1"/>
</dbReference>
<dbReference type="GO" id="GO:0005975">
    <property type="term" value="P:carbohydrate metabolic process"/>
    <property type="evidence" value="ECO:0007669"/>
    <property type="project" value="InterPro"/>
</dbReference>
<dbReference type="InterPro" id="IPR008928">
    <property type="entry name" value="6-hairpin_glycosidase_sf"/>
</dbReference>
<gene>
    <name evidence="3" type="ORF">PFDSM3638_07310</name>
</gene>
<evidence type="ECO:0000259" key="1">
    <source>
        <dbReference type="Pfam" id="PF06202"/>
    </source>
</evidence>
<feature type="domain" description="Glycogen debranching enzyme C-terminal" evidence="1">
    <location>
        <begin position="179"/>
        <end position="525"/>
    </location>
</feature>
<dbReference type="Pfam" id="PF06202">
    <property type="entry name" value="GDE_C"/>
    <property type="match status" value="1"/>
</dbReference>
<organism evidence="3 4">
    <name type="scientific">Pyrococcus furiosus (strain ATCC 43587 / DSM 3638 / JCM 8422 / Vc1)</name>
    <dbReference type="NCBI Taxonomy" id="186497"/>
    <lineage>
        <taxon>Archaea</taxon>
        <taxon>Methanobacteriati</taxon>
        <taxon>Methanobacteriota</taxon>
        <taxon>Thermococci</taxon>
        <taxon>Thermococcales</taxon>
        <taxon>Thermococcaceae</taxon>
        <taxon>Pyrococcus</taxon>
    </lineage>
</organism>
<dbReference type="InterPro" id="IPR032856">
    <property type="entry name" value="GDE_N_bis"/>
</dbReference>
<dbReference type="SUPFAM" id="SSF48208">
    <property type="entry name" value="Six-hairpin glycosidases"/>
    <property type="match status" value="1"/>
</dbReference>
<proteinExistence type="predicted"/>
<evidence type="ECO:0000259" key="2">
    <source>
        <dbReference type="Pfam" id="PF14742"/>
    </source>
</evidence>
<reference evidence="3 4" key="1">
    <citation type="submission" date="2017-08" db="EMBL/GenBank/DDBJ databases">
        <title>Resequencing and Reannotation of the genome of Pyrococcus furiosus type strain DSM3638.</title>
        <authorList>
            <person name="Reichelt R.M."/>
            <person name="Bunk B."/>
        </authorList>
    </citation>
    <scope>NUCLEOTIDE SEQUENCE [LARGE SCALE GENOMIC DNA]</scope>
    <source>
        <strain evidence="3 4">DSM 3638</strain>
    </source>
</reference>
<sequence length="577" mass="65092">MGIIFGGSSFGIVEGDSIRLFMYDTEFCEVYTQVKGDVVFRRIRKLKGNKYLEKIIVANPNKHPVDFEVIVNVTSKFRDVFEVRRIATPVNREISRNKFGFEYRGRDGVVRKVIVLTEGLSGSLPPYSWRTAKVKITLQASVPVIHDPSFPQIRASGLYGLLKKALEHLRALSVEITGNKTLFAGIPDFFCVFGRDSIISSLFLLPYDPKYAKGTLFVLAKLQGEKFDPKRLEEPGKIPHEYRLGELSLSGNYPFSPYYGSIDATPLYLILAGEYYRWTKDQETIKKLRENLFSAYEWLIKKLEEGNGFLVYTYANPYVPMNQGWKDSREGVPDEDGLPTKPPVALVEVQGYAYKALLSLAEISEIINPDENYLIQLSRELKKKFNREFKGKKGYKLALNSDVLASNQGHLLFSGIVEDQEKVIEALFSSELLTRWGIRTLSEKEKAYNPFSYHNGSIWPHDNAIIALGLSKVGELEKAEDVALRVLRAFLRLNSLPELYAGVDAPEPFIIPRANEPQAWSASSIFAFITASLGITPKGVSRENTKLPNLSIYPVIINGKKHKLAIKNGEIKISRIS</sequence>
<name>A0A5C0XQS1_PYRFU</name>
<feature type="domain" description="Putative glycogen debranching enzyme N-terminal" evidence="2">
    <location>
        <begin position="35"/>
        <end position="140"/>
    </location>
</feature>
<dbReference type="InterPro" id="IPR012341">
    <property type="entry name" value="6hp_glycosidase-like_sf"/>
</dbReference>
<evidence type="ECO:0000313" key="3">
    <source>
        <dbReference type="EMBL" id="QEK79089.1"/>
    </source>
</evidence>
<dbReference type="GeneID" id="13300765"/>
<dbReference type="RefSeq" id="WP_011012607.1">
    <property type="nucleotide sequence ID" value="NC_003413.1"/>
</dbReference>
<dbReference type="GeneID" id="41713270"/>
<dbReference type="InterPro" id="IPR032790">
    <property type="entry name" value="GDE_C"/>
</dbReference>
<dbReference type="Gene3D" id="1.50.10.10">
    <property type="match status" value="1"/>
</dbReference>
<evidence type="ECO:0000313" key="4">
    <source>
        <dbReference type="Proteomes" id="UP000324354"/>
    </source>
</evidence>
<accession>A0A5C0XQS1</accession>
<dbReference type="OrthoDB" id="7795at2157"/>